<evidence type="ECO:0000313" key="1">
    <source>
        <dbReference type="EMBL" id="AFH35866.1"/>
    </source>
</evidence>
<accession>I3PV94</accession>
<gene>
    <name evidence="1" type="primary">ORF9</name>
</gene>
<proteinExistence type="predicted"/>
<organism evidence="1">
    <name type="scientific">Grapevine leafroll-associated virus 3</name>
    <dbReference type="NCBI Taxonomy" id="55951"/>
    <lineage>
        <taxon>Viruses</taxon>
        <taxon>Riboviria</taxon>
        <taxon>Orthornavirae</taxon>
        <taxon>Kitrinoviricota</taxon>
        <taxon>Alsuviricetes</taxon>
        <taxon>Martellivirales</taxon>
        <taxon>Closteroviridae</taxon>
        <taxon>Ampelovirus</taxon>
        <taxon>Ampelovirus trivitis</taxon>
    </lineage>
</organism>
<name>I3PV94_9CLOS</name>
<dbReference type="EMBL" id="JQ655295">
    <property type="protein sequence ID" value="AFH35866.1"/>
    <property type="molecule type" value="Genomic_RNA"/>
</dbReference>
<reference evidence="1" key="1">
    <citation type="journal article" date="2012" name="Arch. Virol.">
        <title>Complete nucleotide sequence of a new strain of grapevine leafroll-associated virus 3 in South Africa.</title>
        <authorList>
            <person name="Bester R."/>
            <person name="Maree H.J."/>
            <person name="Burger J.T."/>
        </authorList>
    </citation>
    <scope>NUCLEOTIDE SEQUENCE</scope>
    <source>
        <strain evidence="1">GH11</strain>
    </source>
</reference>
<sequence length="177" mass="19561">MKLYSLHFLILKLSKSIKTNAHVDLILTKEALINYYNQSFVSGDAISVDAKESIARFLVERVRDQKSCGILKAIINHTFRTMTVETVRAFVGDLILVADASITALEEVKGIETSRRLLKKKGGYYYSGRCGSDVAEVGYTLVGVSRGKDYGHSLKLHCEGKTSDGCLLQYIVFSSLG</sequence>
<protein>
    <submittedName>
        <fullName evidence="1">19.6 kDa protein</fullName>
    </submittedName>
</protein>